<protein>
    <recommendedName>
        <fullName evidence="7">Bifunctional glutamine synthetase adenylyltransferase/adenylyl-removing enzyme</fullName>
    </recommendedName>
    <alternativeName>
        <fullName evidence="7">ATP:glutamine synthetase adenylyltransferase</fullName>
    </alternativeName>
    <alternativeName>
        <fullName evidence="7">ATase</fullName>
    </alternativeName>
    <domain>
        <recommendedName>
            <fullName evidence="7">Glutamine synthetase adenylyl-L-tyrosine phosphorylase</fullName>
            <ecNumber evidence="7">2.7.7.89</ecNumber>
        </recommendedName>
        <alternativeName>
            <fullName evidence="7">Adenylyl removase</fullName>
            <shortName evidence="7">AR</shortName>
            <shortName evidence="7">AT-N</shortName>
        </alternativeName>
    </domain>
    <domain>
        <recommendedName>
            <fullName evidence="7">Glutamine synthetase adenylyl transferase</fullName>
            <ecNumber evidence="7">2.7.7.42</ecNumber>
        </recommendedName>
        <alternativeName>
            <fullName evidence="7">Adenylyl transferase</fullName>
            <shortName evidence="7">AT</shortName>
            <shortName evidence="7">AT-C</shortName>
        </alternativeName>
    </domain>
</protein>
<keyword evidence="2 7" id="KW-0548">Nucleotidyltransferase</keyword>
<dbReference type="SUPFAM" id="SSF81301">
    <property type="entry name" value="Nucleotidyltransferase"/>
    <property type="match status" value="2"/>
</dbReference>
<accession>A0A5M6IZD8</accession>
<reference evidence="10 11" key="1">
    <citation type="submission" date="2019-09" db="EMBL/GenBank/DDBJ databases">
        <title>Genome sequence of Rhodovastum atsumiense, a diverse member of the Acetobacteraceae family of non-sulfur purple photosynthetic bacteria.</title>
        <authorList>
            <person name="Meyer T."/>
            <person name="Kyndt J."/>
        </authorList>
    </citation>
    <scope>NUCLEOTIDE SEQUENCE [LARGE SCALE GENOMIC DNA]</scope>
    <source>
        <strain evidence="10 11">DSM 21279</strain>
    </source>
</reference>
<dbReference type="GO" id="GO:0000820">
    <property type="term" value="P:regulation of glutamine family amino acid metabolic process"/>
    <property type="evidence" value="ECO:0007669"/>
    <property type="project" value="UniProtKB-UniRule"/>
</dbReference>
<keyword evidence="11" id="KW-1185">Reference proteome</keyword>
<sequence length="999" mass="105790">MNTTPSPTCGPGGFALPAHWPAPADAAAADRLIERFSALGEAEAALAGHPPVAGMLRALGGNSPYLADLAVREALALGLLVQAGPEEPVRRAMAAIAAMAPDAPRAQLAATLRAAKRAVALTTAVADIGGIWDLDRVTAALSDLAEAALRASVAHLLRAGHASGDLRLPDPEQPELGSGFVVLGMGKLGARELNYSSDVDLVLLQDPDSGIYHGDAAGAFYTRLARGLVSLMEARDANGYVFRTDLRLRPDPAATPPCIALPAAIAYYESMGQNWERAAMLKARPVAGDLACGAAFLEAIRPFVWRRHLDFAALADIHAMKRRIDAHKGTGLGAQPDPVARIAGHNVKLGEGGIREIEFVAQTLQLVWGGRNPELRQSRTLTALALLARAGHISARTTGELGAAYRFLRRVEHRLQMVQDRQTHSLPEKPEQLDAFAVFMGFPDAAAFAGALLRHLERVQSRYLEVFAAVPDPTEGRGAESLDFSGTGEAPPATAAALKAMGYTETDRIVEAVRSWLAGRLRALRSQRARELMRTVLPGLLQALARQPQPDAAFNRFDAFLGHLPAGVQLLSLFQHNPALLDRVAAMLGAAPSLADYIARTPGALEGLLSPAEGGDVARTLRTRLADARGLEEAIGIIRSTVRAEDFSISVATMEGRIDADRAGEARSGMVDAVLQVLLPLVLDDFAIRFGRVRGGEMAVVVLGKAGSREMMAGSDLDLLFVYDHPEQASESDGPRVLAASQWFIRAVHAYVAALTAPDAVGPMFAVDMRLRPSGNKGPVAVSLGAFERYHAAGLEHNGAWTWERMAMTRARVVAGPPGLRARVEAAIRTAISNAGPAERIRADAAAMRARMLRELPGGGAWDVKLRPGGQIEVEFIAQALQLVHAAAHPALAHPTTRVALARLCDAGLLPAEDAGVLIRADRVWRSVQGLLRISYGRAPGAKLAEATAAALLAATTAAGLDPAPVDLAGLRATLDTLAHQVRAAFLRHIGPIGGETET</sequence>
<keyword evidence="6 7" id="KW-0511">Multifunctional enzyme</keyword>
<dbReference type="CDD" id="cd05401">
    <property type="entry name" value="NT_GlnE_GlnD_like"/>
    <property type="match status" value="2"/>
</dbReference>
<dbReference type="PANTHER" id="PTHR30621">
    <property type="entry name" value="GLUTAMINE SYNTHETASE ADENYLYLTRANSFERASE"/>
    <property type="match status" value="1"/>
</dbReference>
<keyword evidence="1 7" id="KW-0808">Transferase</keyword>
<dbReference type="InterPro" id="IPR043519">
    <property type="entry name" value="NT_sf"/>
</dbReference>
<evidence type="ECO:0000256" key="6">
    <source>
        <dbReference type="ARBA" id="ARBA00023268"/>
    </source>
</evidence>
<comment type="catalytic activity">
    <reaction evidence="7">
        <text>[glutamine synthetase]-O(4)-(5'-adenylyl)-L-tyrosine + phosphate = [glutamine synthetase]-L-tyrosine + ADP</text>
        <dbReference type="Rhea" id="RHEA:43716"/>
        <dbReference type="Rhea" id="RHEA-COMP:10660"/>
        <dbReference type="Rhea" id="RHEA-COMP:10661"/>
        <dbReference type="ChEBI" id="CHEBI:43474"/>
        <dbReference type="ChEBI" id="CHEBI:46858"/>
        <dbReference type="ChEBI" id="CHEBI:83624"/>
        <dbReference type="ChEBI" id="CHEBI:456216"/>
        <dbReference type="EC" id="2.7.7.89"/>
    </reaction>
</comment>
<dbReference type="OrthoDB" id="9759366at2"/>
<evidence type="ECO:0000256" key="2">
    <source>
        <dbReference type="ARBA" id="ARBA00022695"/>
    </source>
</evidence>
<evidence type="ECO:0000256" key="3">
    <source>
        <dbReference type="ARBA" id="ARBA00022741"/>
    </source>
</evidence>
<comment type="function">
    <text evidence="7">Involved in the regulation of glutamine synthetase GlnA, a key enzyme in the process to assimilate ammonia. When cellular nitrogen levels are high, the C-terminal adenylyl transferase (AT) inactivates GlnA by covalent transfer of an adenylyl group from ATP to specific tyrosine residue of GlnA, thus reducing its activity. Conversely, when nitrogen levels are low, the N-terminal adenylyl removase (AR) activates GlnA by removing the adenylyl group by phosphorolysis, increasing its activity. The regulatory region of GlnE binds the signal transduction protein PII (GlnB) which indicates the nitrogen status of the cell.</text>
</comment>
<organism evidence="10 11">
    <name type="scientific">Rhodovastum atsumiense</name>
    <dbReference type="NCBI Taxonomy" id="504468"/>
    <lineage>
        <taxon>Bacteria</taxon>
        <taxon>Pseudomonadati</taxon>
        <taxon>Pseudomonadota</taxon>
        <taxon>Alphaproteobacteria</taxon>
        <taxon>Acetobacterales</taxon>
        <taxon>Acetobacteraceae</taxon>
        <taxon>Rhodovastum</taxon>
    </lineage>
</organism>
<keyword evidence="4 7" id="KW-0067">ATP-binding</keyword>
<dbReference type="SUPFAM" id="SSF81593">
    <property type="entry name" value="Nucleotidyltransferase substrate binding subunit/domain"/>
    <property type="match status" value="2"/>
</dbReference>
<evidence type="ECO:0000259" key="9">
    <source>
        <dbReference type="Pfam" id="PF08335"/>
    </source>
</evidence>
<dbReference type="EC" id="2.7.7.89" evidence="7"/>
<comment type="cofactor">
    <cofactor evidence="7">
        <name>Mg(2+)</name>
        <dbReference type="ChEBI" id="CHEBI:18420"/>
    </cofactor>
</comment>
<evidence type="ECO:0000313" key="10">
    <source>
        <dbReference type="EMBL" id="KAA5613716.1"/>
    </source>
</evidence>
<evidence type="ECO:0000259" key="8">
    <source>
        <dbReference type="Pfam" id="PF03710"/>
    </source>
</evidence>
<dbReference type="NCBIfam" id="NF010706">
    <property type="entry name" value="PRK14108.1"/>
    <property type="match status" value="1"/>
</dbReference>
<dbReference type="Pfam" id="PF03710">
    <property type="entry name" value="GlnE"/>
    <property type="match status" value="2"/>
</dbReference>
<proteinExistence type="inferred from homology"/>
<dbReference type="GO" id="GO:0005829">
    <property type="term" value="C:cytosol"/>
    <property type="evidence" value="ECO:0007669"/>
    <property type="project" value="TreeGrafter"/>
</dbReference>
<dbReference type="Pfam" id="PF08335">
    <property type="entry name" value="GlnD_UR_UTase"/>
    <property type="match status" value="2"/>
</dbReference>
<dbReference type="EMBL" id="VWPK01000005">
    <property type="protein sequence ID" value="KAA5613716.1"/>
    <property type="molecule type" value="Genomic_DNA"/>
</dbReference>
<feature type="domain" description="PII-uridylyltransferase/Glutamine-synthetase adenylyltransferase" evidence="9">
    <location>
        <begin position="319"/>
        <end position="461"/>
    </location>
</feature>
<evidence type="ECO:0000256" key="4">
    <source>
        <dbReference type="ARBA" id="ARBA00022840"/>
    </source>
</evidence>
<keyword evidence="3 7" id="KW-0547">Nucleotide-binding</keyword>
<feature type="domain" description="Glutamate-ammonia ligase adenylyltransferase repeated" evidence="8">
    <location>
        <begin position="56"/>
        <end position="298"/>
    </location>
</feature>
<dbReference type="Gene3D" id="3.30.460.10">
    <property type="entry name" value="Beta Polymerase, domain 2"/>
    <property type="match status" value="2"/>
</dbReference>
<dbReference type="RefSeq" id="WP_150039465.1">
    <property type="nucleotide sequence ID" value="NZ_OW485601.1"/>
</dbReference>
<dbReference type="EC" id="2.7.7.42" evidence="7"/>
<dbReference type="GO" id="GO:0047388">
    <property type="term" value="F:[glutamine synthetase]-adenylyl-L-tyrosine phosphorylase activity"/>
    <property type="evidence" value="ECO:0007669"/>
    <property type="project" value="UniProtKB-EC"/>
</dbReference>
<dbReference type="PANTHER" id="PTHR30621:SF0">
    <property type="entry name" value="BIFUNCTIONAL GLUTAMINE SYNTHETASE ADENYLYLTRANSFERASE_ADENYLYL-REMOVING ENZYME"/>
    <property type="match status" value="1"/>
</dbReference>
<comment type="caution">
    <text evidence="10">The sequence shown here is derived from an EMBL/GenBank/DDBJ whole genome shotgun (WGS) entry which is preliminary data.</text>
</comment>
<keyword evidence="5 7" id="KW-0460">Magnesium</keyword>
<evidence type="ECO:0000313" key="11">
    <source>
        <dbReference type="Proteomes" id="UP000325255"/>
    </source>
</evidence>
<evidence type="ECO:0000256" key="1">
    <source>
        <dbReference type="ARBA" id="ARBA00022679"/>
    </source>
</evidence>
<dbReference type="Gene3D" id="1.20.120.1510">
    <property type="match status" value="1"/>
</dbReference>
<dbReference type="InterPro" id="IPR023057">
    <property type="entry name" value="GlnE"/>
</dbReference>
<dbReference type="Proteomes" id="UP000325255">
    <property type="component" value="Unassembled WGS sequence"/>
</dbReference>
<dbReference type="GO" id="GO:0000287">
    <property type="term" value="F:magnesium ion binding"/>
    <property type="evidence" value="ECO:0007669"/>
    <property type="project" value="UniProtKB-UniRule"/>
</dbReference>
<dbReference type="GO" id="GO:0005524">
    <property type="term" value="F:ATP binding"/>
    <property type="evidence" value="ECO:0007669"/>
    <property type="project" value="UniProtKB-UniRule"/>
</dbReference>
<gene>
    <name evidence="7" type="primary">glnE</name>
    <name evidence="10" type="ORF">F1189_04725</name>
</gene>
<dbReference type="NCBIfam" id="NF008292">
    <property type="entry name" value="PRK11072.1"/>
    <property type="match status" value="1"/>
</dbReference>
<feature type="region of interest" description="Adenylyl transferase" evidence="7">
    <location>
        <begin position="478"/>
        <end position="999"/>
    </location>
</feature>
<dbReference type="GO" id="GO:0008882">
    <property type="term" value="F:[glutamate-ammonia-ligase] adenylyltransferase activity"/>
    <property type="evidence" value="ECO:0007669"/>
    <property type="project" value="UniProtKB-UniRule"/>
</dbReference>
<evidence type="ECO:0000256" key="7">
    <source>
        <dbReference type="HAMAP-Rule" id="MF_00802"/>
    </source>
</evidence>
<feature type="region of interest" description="Adenylyl removase" evidence="7">
    <location>
        <begin position="1"/>
        <end position="472"/>
    </location>
</feature>
<comment type="similarity">
    <text evidence="7">Belongs to the GlnE family.</text>
</comment>
<evidence type="ECO:0000256" key="5">
    <source>
        <dbReference type="ARBA" id="ARBA00022842"/>
    </source>
</evidence>
<comment type="catalytic activity">
    <reaction evidence="7">
        <text>[glutamine synthetase]-L-tyrosine + ATP = [glutamine synthetase]-O(4)-(5'-adenylyl)-L-tyrosine + diphosphate</text>
        <dbReference type="Rhea" id="RHEA:18589"/>
        <dbReference type="Rhea" id="RHEA-COMP:10660"/>
        <dbReference type="Rhea" id="RHEA-COMP:10661"/>
        <dbReference type="ChEBI" id="CHEBI:30616"/>
        <dbReference type="ChEBI" id="CHEBI:33019"/>
        <dbReference type="ChEBI" id="CHEBI:46858"/>
        <dbReference type="ChEBI" id="CHEBI:83624"/>
        <dbReference type="EC" id="2.7.7.42"/>
    </reaction>
</comment>
<dbReference type="AlphaFoldDB" id="A0A5M6IZD8"/>
<name>A0A5M6IZD8_9PROT</name>
<dbReference type="InterPro" id="IPR013546">
    <property type="entry name" value="PII_UdlTrfase/GS_AdlTrfase"/>
</dbReference>
<dbReference type="InterPro" id="IPR005190">
    <property type="entry name" value="GlnE_rpt_dom"/>
</dbReference>
<feature type="domain" description="Glutamate-ammonia ligase adenylyltransferase repeated" evidence="8">
    <location>
        <begin position="583"/>
        <end position="825"/>
    </location>
</feature>
<dbReference type="Gene3D" id="1.20.120.330">
    <property type="entry name" value="Nucleotidyltransferases domain 2"/>
    <property type="match status" value="2"/>
</dbReference>
<dbReference type="HAMAP" id="MF_00802">
    <property type="entry name" value="GlnE"/>
    <property type="match status" value="1"/>
</dbReference>
<feature type="domain" description="PII-uridylyltransferase/Glutamine-synthetase adenylyltransferase" evidence="9">
    <location>
        <begin position="863"/>
        <end position="983"/>
    </location>
</feature>